<comment type="caution">
    <text evidence="1">The sequence shown here is derived from an EMBL/GenBank/DDBJ whole genome shotgun (WGS) entry which is preliminary data.</text>
</comment>
<sequence>MKRAIFIGDRDKTDLLFYTAKILAESGLRVLIVDATALGSYEFSYPALDVPGQPQEYDGFEVWIPARGEQAFAHADYDFVLYDTDDPFRLSELPEAKQRFLVLGCEQTSVRRSVRLLESFFTERPPAELSAFHKVWIEGAREPGEAYINEQFEAFPIDWKETLVYYPDERDLAVKIGNQYSSSLKLKGVSAEMKKTVQGIASLLLENDERETRKLWKKAERSK</sequence>
<reference evidence="2" key="1">
    <citation type="journal article" date="2019" name="Int. J. Syst. Evol. Microbiol.">
        <title>The Global Catalogue of Microorganisms (GCM) 10K type strain sequencing project: providing services to taxonomists for standard genome sequencing and annotation.</title>
        <authorList>
            <consortium name="The Broad Institute Genomics Platform"/>
            <consortium name="The Broad Institute Genome Sequencing Center for Infectious Disease"/>
            <person name="Wu L."/>
            <person name="Ma J."/>
        </authorList>
    </citation>
    <scope>NUCLEOTIDE SEQUENCE [LARGE SCALE GENOMIC DNA]</scope>
    <source>
        <strain evidence="2">CCM 8702</strain>
    </source>
</reference>
<protein>
    <submittedName>
        <fullName evidence="1">Uncharacterized protein</fullName>
    </submittedName>
</protein>
<dbReference type="EMBL" id="BMDD01000001">
    <property type="protein sequence ID" value="GGH70763.1"/>
    <property type="molecule type" value="Genomic_DNA"/>
</dbReference>
<name>A0ABQ1ZMT3_9BACL</name>
<dbReference type="SUPFAM" id="SSF52540">
    <property type="entry name" value="P-loop containing nucleoside triphosphate hydrolases"/>
    <property type="match status" value="1"/>
</dbReference>
<organism evidence="1 2">
    <name type="scientific">Saccharibacillus endophyticus</name>
    <dbReference type="NCBI Taxonomy" id="2060666"/>
    <lineage>
        <taxon>Bacteria</taxon>
        <taxon>Bacillati</taxon>
        <taxon>Bacillota</taxon>
        <taxon>Bacilli</taxon>
        <taxon>Bacillales</taxon>
        <taxon>Paenibacillaceae</taxon>
        <taxon>Saccharibacillus</taxon>
    </lineage>
</organism>
<dbReference type="InterPro" id="IPR027417">
    <property type="entry name" value="P-loop_NTPase"/>
</dbReference>
<dbReference type="RefSeq" id="WP_172239166.1">
    <property type="nucleotide sequence ID" value="NZ_BMDD01000001.1"/>
</dbReference>
<evidence type="ECO:0000313" key="2">
    <source>
        <dbReference type="Proteomes" id="UP000605427"/>
    </source>
</evidence>
<proteinExistence type="predicted"/>
<dbReference type="Proteomes" id="UP000605427">
    <property type="component" value="Unassembled WGS sequence"/>
</dbReference>
<evidence type="ECO:0000313" key="1">
    <source>
        <dbReference type="EMBL" id="GGH70763.1"/>
    </source>
</evidence>
<keyword evidence="2" id="KW-1185">Reference proteome</keyword>
<gene>
    <name evidence="1" type="ORF">GCM10007362_07170</name>
</gene>
<accession>A0ABQ1ZMT3</accession>